<keyword evidence="3 4" id="KW-0788">Thiol protease</keyword>
<dbReference type="OrthoDB" id="2666448at2759"/>
<comment type="catalytic activity">
    <reaction evidence="4">
        <text>Inactivates bleomycin B2 (a cytotoxic glycometallopeptide) by hydrolysis of a carboxyamide bond of beta-aminoalanine, but also shows general aminopeptidase activity. The specificity varies somewhat with source, but amino acid arylamides of Met, Leu and Ala are preferred.</text>
        <dbReference type="EC" id="3.4.22.40"/>
    </reaction>
</comment>
<dbReference type="PANTHER" id="PTHR10363">
    <property type="entry name" value="BLEOMYCIN HYDROLASE"/>
    <property type="match status" value="1"/>
</dbReference>
<evidence type="ECO:0000256" key="2">
    <source>
        <dbReference type="ARBA" id="ARBA00022801"/>
    </source>
</evidence>
<comment type="subcellular location">
    <subcellularLocation>
        <location evidence="4">Cytoplasm</location>
    </subcellularLocation>
</comment>
<dbReference type="GO" id="GO:0004197">
    <property type="term" value="F:cysteine-type endopeptidase activity"/>
    <property type="evidence" value="ECO:0007669"/>
    <property type="project" value="UniProtKB-EC"/>
</dbReference>
<dbReference type="PIRSF" id="PIRSF005700">
    <property type="entry name" value="PepC"/>
    <property type="match status" value="1"/>
</dbReference>
<dbReference type="EC" id="3.4.22.40" evidence="4"/>
<gene>
    <name evidence="5" type="primary">Dwil\GK20627</name>
    <name evidence="5" type="ORF">Dwil_GK20627</name>
</gene>
<dbReference type="AlphaFoldDB" id="B4MKF4"/>
<keyword evidence="6" id="KW-1185">Reference proteome</keyword>
<dbReference type="InterPro" id="IPR038765">
    <property type="entry name" value="Papain-like_cys_pep_sf"/>
</dbReference>
<organism evidence="5 6">
    <name type="scientific">Drosophila willistoni</name>
    <name type="common">Fruit fly</name>
    <dbReference type="NCBI Taxonomy" id="7260"/>
    <lineage>
        <taxon>Eukaryota</taxon>
        <taxon>Metazoa</taxon>
        <taxon>Ecdysozoa</taxon>
        <taxon>Arthropoda</taxon>
        <taxon>Hexapoda</taxon>
        <taxon>Insecta</taxon>
        <taxon>Pterygota</taxon>
        <taxon>Neoptera</taxon>
        <taxon>Endopterygota</taxon>
        <taxon>Diptera</taxon>
        <taxon>Brachycera</taxon>
        <taxon>Muscomorpha</taxon>
        <taxon>Ephydroidea</taxon>
        <taxon>Drosophilidae</taxon>
        <taxon>Drosophila</taxon>
        <taxon>Sophophora</taxon>
    </lineage>
</organism>
<reference evidence="5 6" key="1">
    <citation type="journal article" date="2007" name="Nature">
        <title>Evolution of genes and genomes on the Drosophila phylogeny.</title>
        <authorList>
            <consortium name="Drosophila 12 Genomes Consortium"/>
            <person name="Clark A.G."/>
            <person name="Eisen M.B."/>
            <person name="Smith D.R."/>
            <person name="Bergman C.M."/>
            <person name="Oliver B."/>
            <person name="Markow T.A."/>
            <person name="Kaufman T.C."/>
            <person name="Kellis M."/>
            <person name="Gelbart W."/>
            <person name="Iyer V.N."/>
            <person name="Pollard D.A."/>
            <person name="Sackton T.B."/>
            <person name="Larracuente A.M."/>
            <person name="Singh N.D."/>
            <person name="Abad J.P."/>
            <person name="Abt D.N."/>
            <person name="Adryan B."/>
            <person name="Aguade M."/>
            <person name="Akashi H."/>
            <person name="Anderson W.W."/>
            <person name="Aquadro C.F."/>
            <person name="Ardell D.H."/>
            <person name="Arguello R."/>
            <person name="Artieri C.G."/>
            <person name="Barbash D.A."/>
            <person name="Barker D."/>
            <person name="Barsanti P."/>
            <person name="Batterham P."/>
            <person name="Batzoglou S."/>
            <person name="Begun D."/>
            <person name="Bhutkar A."/>
            <person name="Blanco E."/>
            <person name="Bosak S.A."/>
            <person name="Bradley R.K."/>
            <person name="Brand A.D."/>
            <person name="Brent M.R."/>
            <person name="Brooks A.N."/>
            <person name="Brown R.H."/>
            <person name="Butlin R.K."/>
            <person name="Caggese C."/>
            <person name="Calvi B.R."/>
            <person name="Bernardo de Carvalho A."/>
            <person name="Caspi A."/>
            <person name="Castrezana S."/>
            <person name="Celniker S.E."/>
            <person name="Chang J.L."/>
            <person name="Chapple C."/>
            <person name="Chatterji S."/>
            <person name="Chinwalla A."/>
            <person name="Civetta A."/>
            <person name="Clifton S.W."/>
            <person name="Comeron J.M."/>
            <person name="Costello J.C."/>
            <person name="Coyne J.A."/>
            <person name="Daub J."/>
            <person name="David R.G."/>
            <person name="Delcher A.L."/>
            <person name="Delehaunty K."/>
            <person name="Do C.B."/>
            <person name="Ebling H."/>
            <person name="Edwards K."/>
            <person name="Eickbush T."/>
            <person name="Evans J.D."/>
            <person name="Filipski A."/>
            <person name="Findeiss S."/>
            <person name="Freyhult E."/>
            <person name="Fulton L."/>
            <person name="Fulton R."/>
            <person name="Garcia A.C."/>
            <person name="Gardiner A."/>
            <person name="Garfield D.A."/>
            <person name="Garvin B.E."/>
            <person name="Gibson G."/>
            <person name="Gilbert D."/>
            <person name="Gnerre S."/>
            <person name="Godfrey J."/>
            <person name="Good R."/>
            <person name="Gotea V."/>
            <person name="Gravely B."/>
            <person name="Greenberg A.J."/>
            <person name="Griffiths-Jones S."/>
            <person name="Gross S."/>
            <person name="Guigo R."/>
            <person name="Gustafson E.A."/>
            <person name="Haerty W."/>
            <person name="Hahn M.W."/>
            <person name="Halligan D.L."/>
            <person name="Halpern A.L."/>
            <person name="Halter G.M."/>
            <person name="Han M.V."/>
            <person name="Heger A."/>
            <person name="Hillier L."/>
            <person name="Hinrichs A.S."/>
            <person name="Holmes I."/>
            <person name="Hoskins R.A."/>
            <person name="Hubisz M.J."/>
            <person name="Hultmark D."/>
            <person name="Huntley M.A."/>
            <person name="Jaffe D.B."/>
            <person name="Jagadeeshan S."/>
            <person name="Jeck W.R."/>
            <person name="Johnson J."/>
            <person name="Jones C.D."/>
            <person name="Jordan W.C."/>
            <person name="Karpen G.H."/>
            <person name="Kataoka E."/>
            <person name="Keightley P.D."/>
            <person name="Kheradpour P."/>
            <person name="Kirkness E.F."/>
            <person name="Koerich L.B."/>
            <person name="Kristiansen K."/>
            <person name="Kudrna D."/>
            <person name="Kulathinal R.J."/>
            <person name="Kumar S."/>
            <person name="Kwok R."/>
            <person name="Lander E."/>
            <person name="Langley C.H."/>
            <person name="Lapoint R."/>
            <person name="Lazzaro B.P."/>
            <person name="Lee S.J."/>
            <person name="Levesque L."/>
            <person name="Li R."/>
            <person name="Lin C.F."/>
            <person name="Lin M.F."/>
            <person name="Lindblad-Toh K."/>
            <person name="Llopart A."/>
            <person name="Long M."/>
            <person name="Low L."/>
            <person name="Lozovsky E."/>
            <person name="Lu J."/>
            <person name="Luo M."/>
            <person name="Machado C.A."/>
            <person name="Makalowski W."/>
            <person name="Marzo M."/>
            <person name="Matsuda M."/>
            <person name="Matzkin L."/>
            <person name="McAllister B."/>
            <person name="McBride C.S."/>
            <person name="McKernan B."/>
            <person name="McKernan K."/>
            <person name="Mendez-Lago M."/>
            <person name="Minx P."/>
            <person name="Mollenhauer M.U."/>
            <person name="Montooth K."/>
            <person name="Mount S.M."/>
            <person name="Mu X."/>
            <person name="Myers E."/>
            <person name="Negre B."/>
            <person name="Newfeld S."/>
            <person name="Nielsen R."/>
            <person name="Noor M.A."/>
            <person name="O'Grady P."/>
            <person name="Pachter L."/>
            <person name="Papaceit M."/>
            <person name="Parisi M.J."/>
            <person name="Parisi M."/>
            <person name="Parts L."/>
            <person name="Pedersen J.S."/>
            <person name="Pesole G."/>
            <person name="Phillippy A.M."/>
            <person name="Ponting C.P."/>
            <person name="Pop M."/>
            <person name="Porcelli D."/>
            <person name="Powell J.R."/>
            <person name="Prohaska S."/>
            <person name="Pruitt K."/>
            <person name="Puig M."/>
            <person name="Quesneville H."/>
            <person name="Ram K.R."/>
            <person name="Rand D."/>
            <person name="Rasmussen M.D."/>
            <person name="Reed L.K."/>
            <person name="Reenan R."/>
            <person name="Reily A."/>
            <person name="Remington K.A."/>
            <person name="Rieger T.T."/>
            <person name="Ritchie M.G."/>
            <person name="Robin C."/>
            <person name="Rogers Y.H."/>
            <person name="Rohde C."/>
            <person name="Rozas J."/>
            <person name="Rubenfield M.J."/>
            <person name="Ruiz A."/>
            <person name="Russo S."/>
            <person name="Salzberg S.L."/>
            <person name="Sanchez-Gracia A."/>
            <person name="Saranga D.J."/>
            <person name="Sato H."/>
            <person name="Schaeffer S.W."/>
            <person name="Schatz M.C."/>
            <person name="Schlenke T."/>
            <person name="Schwartz R."/>
            <person name="Segarra C."/>
            <person name="Singh R.S."/>
            <person name="Sirot L."/>
            <person name="Sirota M."/>
            <person name="Sisneros N.B."/>
            <person name="Smith C.D."/>
            <person name="Smith T.F."/>
            <person name="Spieth J."/>
            <person name="Stage D.E."/>
            <person name="Stark A."/>
            <person name="Stephan W."/>
            <person name="Strausberg R.L."/>
            <person name="Strempel S."/>
            <person name="Sturgill D."/>
            <person name="Sutton G."/>
            <person name="Sutton G.G."/>
            <person name="Tao W."/>
            <person name="Teichmann S."/>
            <person name="Tobari Y.N."/>
            <person name="Tomimura Y."/>
            <person name="Tsolas J.M."/>
            <person name="Valente V.L."/>
            <person name="Venter E."/>
            <person name="Venter J.C."/>
            <person name="Vicario S."/>
            <person name="Vieira F.G."/>
            <person name="Vilella A.J."/>
            <person name="Villasante A."/>
            <person name="Walenz B."/>
            <person name="Wang J."/>
            <person name="Wasserman M."/>
            <person name="Watts T."/>
            <person name="Wilson D."/>
            <person name="Wilson R.K."/>
            <person name="Wing R.A."/>
            <person name="Wolfner M.F."/>
            <person name="Wong A."/>
            <person name="Wong G.K."/>
            <person name="Wu C.I."/>
            <person name="Wu G."/>
            <person name="Yamamoto D."/>
            <person name="Yang H.P."/>
            <person name="Yang S.P."/>
            <person name="Yorke J.A."/>
            <person name="Yoshida K."/>
            <person name="Zdobnov E."/>
            <person name="Zhang P."/>
            <person name="Zhang Y."/>
            <person name="Zimin A.V."/>
            <person name="Baldwin J."/>
            <person name="Abdouelleil A."/>
            <person name="Abdulkadir J."/>
            <person name="Abebe A."/>
            <person name="Abera B."/>
            <person name="Abreu J."/>
            <person name="Acer S.C."/>
            <person name="Aftuck L."/>
            <person name="Alexander A."/>
            <person name="An P."/>
            <person name="Anderson E."/>
            <person name="Anderson S."/>
            <person name="Arachi H."/>
            <person name="Azer M."/>
            <person name="Bachantsang P."/>
            <person name="Barry A."/>
            <person name="Bayul T."/>
            <person name="Berlin A."/>
            <person name="Bessette D."/>
            <person name="Bloom T."/>
            <person name="Blye J."/>
            <person name="Boguslavskiy L."/>
            <person name="Bonnet C."/>
            <person name="Boukhgalter B."/>
            <person name="Bourzgui I."/>
            <person name="Brown A."/>
            <person name="Cahill P."/>
            <person name="Channer S."/>
            <person name="Cheshatsang Y."/>
            <person name="Chuda L."/>
            <person name="Citroen M."/>
            <person name="Collymore A."/>
            <person name="Cooke P."/>
            <person name="Costello M."/>
            <person name="D'Aco K."/>
            <person name="Daza R."/>
            <person name="De Haan G."/>
            <person name="DeGray S."/>
            <person name="DeMaso C."/>
            <person name="Dhargay N."/>
            <person name="Dooley K."/>
            <person name="Dooley E."/>
            <person name="Doricent M."/>
            <person name="Dorje P."/>
            <person name="Dorjee K."/>
            <person name="Dupes A."/>
            <person name="Elong R."/>
            <person name="Falk J."/>
            <person name="Farina A."/>
            <person name="Faro S."/>
            <person name="Ferguson D."/>
            <person name="Fisher S."/>
            <person name="Foley C.D."/>
            <person name="Franke A."/>
            <person name="Friedrich D."/>
            <person name="Gadbois L."/>
            <person name="Gearin G."/>
            <person name="Gearin C.R."/>
            <person name="Giannoukos G."/>
            <person name="Goode T."/>
            <person name="Graham J."/>
            <person name="Grandbois E."/>
            <person name="Grewal S."/>
            <person name="Gyaltsen K."/>
            <person name="Hafez N."/>
            <person name="Hagos B."/>
            <person name="Hall J."/>
            <person name="Henson C."/>
            <person name="Hollinger A."/>
            <person name="Honan T."/>
            <person name="Huard M.D."/>
            <person name="Hughes L."/>
            <person name="Hurhula B."/>
            <person name="Husby M.E."/>
            <person name="Kamat A."/>
            <person name="Kanga B."/>
            <person name="Kashin S."/>
            <person name="Khazanovich D."/>
            <person name="Kisner P."/>
            <person name="Lance K."/>
            <person name="Lara M."/>
            <person name="Lee W."/>
            <person name="Lennon N."/>
            <person name="Letendre F."/>
            <person name="LeVine R."/>
            <person name="Lipovsky A."/>
            <person name="Liu X."/>
            <person name="Liu J."/>
            <person name="Liu S."/>
            <person name="Lokyitsang T."/>
            <person name="Lokyitsang Y."/>
            <person name="Lubonja R."/>
            <person name="Lui A."/>
            <person name="MacDonald P."/>
            <person name="Magnisalis V."/>
            <person name="Maru K."/>
            <person name="Matthews C."/>
            <person name="McCusker W."/>
            <person name="McDonough S."/>
            <person name="Mehta T."/>
            <person name="Meldrim J."/>
            <person name="Meneus L."/>
            <person name="Mihai O."/>
            <person name="Mihalev A."/>
            <person name="Mihova T."/>
            <person name="Mittelman R."/>
            <person name="Mlenga V."/>
            <person name="Montmayeur A."/>
            <person name="Mulrain L."/>
            <person name="Navidi A."/>
            <person name="Naylor J."/>
            <person name="Negash T."/>
            <person name="Nguyen T."/>
            <person name="Nguyen N."/>
            <person name="Nicol R."/>
            <person name="Norbu C."/>
            <person name="Norbu N."/>
            <person name="Novod N."/>
            <person name="O'Neill B."/>
            <person name="Osman S."/>
            <person name="Markiewicz E."/>
            <person name="Oyono O.L."/>
            <person name="Patti C."/>
            <person name="Phunkhang P."/>
            <person name="Pierre F."/>
            <person name="Priest M."/>
            <person name="Raghuraman S."/>
            <person name="Rege F."/>
            <person name="Reyes R."/>
            <person name="Rise C."/>
            <person name="Rogov P."/>
            <person name="Ross K."/>
            <person name="Ryan E."/>
            <person name="Settipalli S."/>
            <person name="Shea T."/>
            <person name="Sherpa N."/>
            <person name="Shi L."/>
            <person name="Shih D."/>
            <person name="Sparrow T."/>
            <person name="Spaulding J."/>
            <person name="Stalker J."/>
            <person name="Stange-Thomann N."/>
            <person name="Stavropoulos S."/>
            <person name="Stone C."/>
            <person name="Strader C."/>
            <person name="Tesfaye S."/>
            <person name="Thomson T."/>
            <person name="Thoulutsang Y."/>
            <person name="Thoulutsang D."/>
            <person name="Topham K."/>
            <person name="Topping I."/>
            <person name="Tsamla T."/>
            <person name="Vassiliev H."/>
            <person name="Vo A."/>
            <person name="Wangchuk T."/>
            <person name="Wangdi T."/>
            <person name="Weiand M."/>
            <person name="Wilkinson J."/>
            <person name="Wilson A."/>
            <person name="Yadav S."/>
            <person name="Young G."/>
            <person name="Yu Q."/>
            <person name="Zembek L."/>
            <person name="Zhong D."/>
            <person name="Zimmer A."/>
            <person name="Zwirko Z."/>
            <person name="Jaffe D.B."/>
            <person name="Alvarez P."/>
            <person name="Brockman W."/>
            <person name="Butler J."/>
            <person name="Chin C."/>
            <person name="Gnerre S."/>
            <person name="Grabherr M."/>
            <person name="Kleber M."/>
            <person name="Mauceli E."/>
            <person name="MacCallum I."/>
        </authorList>
    </citation>
    <scope>NUCLEOTIDE SEQUENCE [LARGE SCALE GENOMIC DNA]</scope>
    <source>
        <strain evidence="6">Tucson 14030-0811.24</strain>
    </source>
</reference>
<evidence type="ECO:0000256" key="1">
    <source>
        <dbReference type="ARBA" id="ARBA00022670"/>
    </source>
</evidence>
<dbReference type="SUPFAM" id="SSF54001">
    <property type="entry name" value="Cysteine proteinases"/>
    <property type="match status" value="1"/>
</dbReference>
<name>B4MKF4_DROWI</name>
<evidence type="ECO:0000256" key="4">
    <source>
        <dbReference type="PIRNR" id="PIRNR005700"/>
    </source>
</evidence>
<dbReference type="SMR" id="B4MKF4"/>
<accession>B4MKF4</accession>
<dbReference type="GO" id="GO:0006508">
    <property type="term" value="P:proteolysis"/>
    <property type="evidence" value="ECO:0007669"/>
    <property type="project" value="UniProtKB-KW"/>
</dbReference>
<dbReference type="HOGENOM" id="CLU_038600_0_1_1"/>
<keyword evidence="1 4" id="KW-0645">Protease</keyword>
<dbReference type="PhylomeDB" id="B4MKF4"/>
<dbReference type="OMA" id="GEPHRYN"/>
<dbReference type="EMBL" id="CH963846">
    <property type="protein sequence ID" value="EDW72593.1"/>
    <property type="molecule type" value="Genomic_DNA"/>
</dbReference>
<dbReference type="KEGG" id="dwi:6638419"/>
<dbReference type="GO" id="GO:0005737">
    <property type="term" value="C:cytoplasm"/>
    <property type="evidence" value="ECO:0007669"/>
    <property type="project" value="UniProtKB-SubCell"/>
</dbReference>
<evidence type="ECO:0000313" key="6">
    <source>
        <dbReference type="Proteomes" id="UP000007798"/>
    </source>
</evidence>
<dbReference type="Gene3D" id="3.90.70.10">
    <property type="entry name" value="Cysteine proteinases"/>
    <property type="match status" value="1"/>
</dbReference>
<dbReference type="eggNOG" id="KOG4128">
    <property type="taxonomic scope" value="Eukaryota"/>
</dbReference>
<comment type="similarity">
    <text evidence="4">Belongs to the peptidase C1 family.</text>
</comment>
<proteinExistence type="inferred from homology"/>
<dbReference type="Pfam" id="PF03051">
    <property type="entry name" value="Peptidase_C1_2"/>
    <property type="match status" value="2"/>
</dbReference>
<evidence type="ECO:0000313" key="5">
    <source>
        <dbReference type="EMBL" id="EDW72593.1"/>
    </source>
</evidence>
<dbReference type="Proteomes" id="UP000007798">
    <property type="component" value="Unassembled WGS sequence"/>
</dbReference>
<protein>
    <recommendedName>
        <fullName evidence="4">Bleomycin hydrolase</fullName>
        <ecNumber evidence="4">3.4.22.40</ecNumber>
    </recommendedName>
</protein>
<dbReference type="InParanoid" id="B4MKF4"/>
<dbReference type="PANTHER" id="PTHR10363:SF2">
    <property type="entry name" value="BLEOMYCIN HYDROLASE"/>
    <property type="match status" value="1"/>
</dbReference>
<sequence length="491" mass="55489">MSAEQNLHSPRENDTKRFALTPEQLSEWHKQFYEKPLNCLAQNVCTGRDPIKTCLQSEANLAAGTQVTRSQCHEVGGTIAKPTTGGPSWICTGLDLLRLEFDKKLAAADLEFSAGHLLFWHKLERCNYFLHTVAKFLERCEPLDGRNFRYLMKHPVPDAGNWHMFVNLVKKYGVMPKQCYLTCASVSLVRLNRILQSKLREYVSLMHAQFTFDGDGSNLLGFIDTKLPELYKVINICLGEPPVKFTYMYYDHKKRYQCMENLTALSFYQALIIKPGFEMDSFVCLAHDPRLSSPYHKNYHIACSSNMVEGLMQNYNNQPMDQLIAIIIASLAAGKAVWLACDRQSRFYAKADVLSLESHNFEQVFGLKVRRVLDKAERMLYHETRRDAALLLTAFTLDALHQPIDFRTISTAAAAGTSTSQFSLHAEATPAGAKAKKPKTKVAIIQANWLREYAFEIVVSSSFVPPAVTHCIQQVESTELPSWDAMGALLV</sequence>
<keyword evidence="4" id="KW-0963">Cytoplasm</keyword>
<dbReference type="InterPro" id="IPR004134">
    <property type="entry name" value="Peptidase_C1B"/>
</dbReference>
<keyword evidence="2 4" id="KW-0378">Hydrolase</keyword>
<dbReference type="GO" id="GO:0070005">
    <property type="term" value="F:cysteine-type aminopeptidase activity"/>
    <property type="evidence" value="ECO:0007669"/>
    <property type="project" value="InterPro"/>
</dbReference>
<evidence type="ECO:0000256" key="3">
    <source>
        <dbReference type="ARBA" id="ARBA00022807"/>
    </source>
</evidence>